<evidence type="ECO:0000313" key="1">
    <source>
        <dbReference type="EMBL" id="CUS15067.1"/>
    </source>
</evidence>
<dbReference type="Proteomes" id="UP001412239">
    <property type="component" value="Unassembled WGS sequence"/>
</dbReference>
<protein>
    <submittedName>
        <fullName evidence="1">Uncharacterized protein</fullName>
    </submittedName>
</protein>
<gene>
    <name evidence="1" type="ORF">GSTUAT00000807001</name>
</gene>
<accession>A0A292Q8P1</accession>
<proteinExistence type="predicted"/>
<keyword evidence="2" id="KW-1185">Reference proteome</keyword>
<sequence>MWSWAVTRRLSFMYLYISDLSTPRLASFRSELFFFFLSSTLVPPVPPLLCSDHDTLNFFLYLLHSSFNCMTLPFPTMPFPRFYGLDREFIPSPVNGIPSQASRGALPPTR</sequence>
<organism evidence="1 2">
    <name type="scientific">Tuber aestivum</name>
    <name type="common">summer truffle</name>
    <dbReference type="NCBI Taxonomy" id="59557"/>
    <lineage>
        <taxon>Eukaryota</taxon>
        <taxon>Fungi</taxon>
        <taxon>Dikarya</taxon>
        <taxon>Ascomycota</taxon>
        <taxon>Pezizomycotina</taxon>
        <taxon>Pezizomycetes</taxon>
        <taxon>Pezizales</taxon>
        <taxon>Tuberaceae</taxon>
        <taxon>Tuber</taxon>
    </lineage>
</organism>
<dbReference type="EMBL" id="LN890951">
    <property type="protein sequence ID" value="CUS15067.1"/>
    <property type="molecule type" value="Genomic_DNA"/>
</dbReference>
<evidence type="ECO:0000313" key="2">
    <source>
        <dbReference type="Proteomes" id="UP001412239"/>
    </source>
</evidence>
<dbReference type="AlphaFoldDB" id="A0A292Q8P1"/>
<name>A0A292Q8P1_9PEZI</name>
<reference evidence="1" key="1">
    <citation type="submission" date="2015-10" db="EMBL/GenBank/DDBJ databases">
        <authorList>
            <person name="Regsiter A."/>
            <person name="william w."/>
        </authorList>
    </citation>
    <scope>NUCLEOTIDE SEQUENCE</scope>
    <source>
        <strain evidence="1">Montdore</strain>
    </source>
</reference>